<name>A0A1E5XSG6_9HYPH</name>
<dbReference type="EMBL" id="LAJE02000156">
    <property type="protein sequence ID" value="OEO31505.1"/>
    <property type="molecule type" value="Genomic_DNA"/>
</dbReference>
<evidence type="ECO:0000256" key="1">
    <source>
        <dbReference type="SAM" id="MobiDB-lite"/>
    </source>
</evidence>
<reference evidence="2 3" key="1">
    <citation type="journal article" date="2015" name="Genome Announc.">
        <title>Genome Assemblies of Three Soil-Associated Devosia species: D. insulae, D. limi, and D. soli.</title>
        <authorList>
            <person name="Hassan Y.I."/>
            <person name="Lepp D."/>
            <person name="Zhou T."/>
        </authorList>
    </citation>
    <scope>NUCLEOTIDE SEQUENCE [LARGE SCALE GENOMIC DNA]</scope>
    <source>
        <strain evidence="2 3">DS-56</strain>
    </source>
</reference>
<dbReference type="AlphaFoldDB" id="A0A1E5XSG6"/>
<dbReference type="Gene3D" id="1.25.40.10">
    <property type="entry name" value="Tetratricopeptide repeat domain"/>
    <property type="match status" value="1"/>
</dbReference>
<dbReference type="InterPro" id="IPR011990">
    <property type="entry name" value="TPR-like_helical_dom_sf"/>
</dbReference>
<evidence type="ECO:0000313" key="3">
    <source>
        <dbReference type="Proteomes" id="UP000095463"/>
    </source>
</evidence>
<gene>
    <name evidence="2" type="ORF">VW23_015905</name>
</gene>
<comment type="caution">
    <text evidence="2">The sequence shown here is derived from an EMBL/GenBank/DDBJ whole genome shotgun (WGS) entry which is preliminary data.</text>
</comment>
<proteinExistence type="predicted"/>
<evidence type="ECO:0000313" key="2">
    <source>
        <dbReference type="EMBL" id="OEO31505.1"/>
    </source>
</evidence>
<accession>A0A1E5XSG6</accession>
<feature type="region of interest" description="Disordered" evidence="1">
    <location>
        <begin position="48"/>
        <end position="69"/>
    </location>
</feature>
<dbReference type="Proteomes" id="UP000095463">
    <property type="component" value="Unassembled WGS sequence"/>
</dbReference>
<organism evidence="2 3">
    <name type="scientific">Devosia insulae DS-56</name>
    <dbReference type="NCBI Taxonomy" id="1116389"/>
    <lineage>
        <taxon>Bacteria</taxon>
        <taxon>Pseudomonadati</taxon>
        <taxon>Pseudomonadota</taxon>
        <taxon>Alphaproteobacteria</taxon>
        <taxon>Hyphomicrobiales</taxon>
        <taxon>Devosiaceae</taxon>
        <taxon>Devosia</taxon>
    </lineage>
</organism>
<dbReference type="SUPFAM" id="SSF81901">
    <property type="entry name" value="HCP-like"/>
    <property type="match status" value="1"/>
</dbReference>
<evidence type="ECO:0008006" key="4">
    <source>
        <dbReference type="Google" id="ProtNLM"/>
    </source>
</evidence>
<sequence>MERRAGEGGDRMIRALVLMALAVVGFAVAAPASAATCMVRVPESLSSSSERARPMVPGPCKPGQGTKRVAKPVDPLKQIRNRMIAGKDVSYKDLQTLADSGDNLAQLNLAKRIEAENDPATLDAAARYYRRAAENGRTSAVRPLIRLLNADVFLDQPKNLASSQELLEKLAADGDAAARDGLIAMYRAGKPFGLDPARADELLVASAKGGDAKAALDLAFALLSGTPDAARIEEAKGYLKVAAASDTLNIRTMAENLLRTLEPQLTASTETPL</sequence>
<keyword evidence="3" id="KW-1185">Reference proteome</keyword>
<protein>
    <recommendedName>
        <fullName evidence="4">Sel1 repeat family protein</fullName>
    </recommendedName>
</protein>